<accession>A0A1A9VP39</accession>
<sequence length="190" mass="21402">MGLWSGSENKEGNSLKTLVYLLSMENNLGKAELEVAELVSTCKLVTIILKGSLDEYTAGMEDYIYDDIDTASAILYLLKIHQSHLTSTQLQTTAEVYLSKIHDSFFTVYFKNLNLKGLKHLKTISNGKGKLLFNNPQNANNFLKANDINTQNLKALNGTELDWNWYYSEDSNKIPSVIDVQLEDDIQSIV</sequence>
<evidence type="ECO:0000313" key="2">
    <source>
        <dbReference type="Proteomes" id="UP000078200"/>
    </source>
</evidence>
<dbReference type="VEuPathDB" id="VectorBase:GAUT043133"/>
<proteinExistence type="predicted"/>
<evidence type="ECO:0000313" key="1">
    <source>
        <dbReference type="EnsemblMetazoa" id="GAUT043133-PA"/>
    </source>
</evidence>
<name>A0A1A9VP39_GLOAU</name>
<organism evidence="1 2">
    <name type="scientific">Glossina austeni</name>
    <name type="common">Savannah tsetse fly</name>
    <dbReference type="NCBI Taxonomy" id="7395"/>
    <lineage>
        <taxon>Eukaryota</taxon>
        <taxon>Metazoa</taxon>
        <taxon>Ecdysozoa</taxon>
        <taxon>Arthropoda</taxon>
        <taxon>Hexapoda</taxon>
        <taxon>Insecta</taxon>
        <taxon>Pterygota</taxon>
        <taxon>Neoptera</taxon>
        <taxon>Endopterygota</taxon>
        <taxon>Diptera</taxon>
        <taxon>Brachycera</taxon>
        <taxon>Muscomorpha</taxon>
        <taxon>Hippoboscoidea</taxon>
        <taxon>Glossinidae</taxon>
        <taxon>Glossina</taxon>
    </lineage>
</organism>
<dbReference type="AlphaFoldDB" id="A0A1A9VP39"/>
<dbReference type="EnsemblMetazoa" id="GAUT043133-RA">
    <property type="protein sequence ID" value="GAUT043133-PA"/>
    <property type="gene ID" value="GAUT043133"/>
</dbReference>
<protein>
    <submittedName>
        <fullName evidence="1">Uncharacterized protein</fullName>
    </submittedName>
</protein>
<reference evidence="1" key="1">
    <citation type="submission" date="2020-05" db="UniProtKB">
        <authorList>
            <consortium name="EnsemblMetazoa"/>
        </authorList>
    </citation>
    <scope>IDENTIFICATION</scope>
    <source>
        <strain evidence="1">TTRI</strain>
    </source>
</reference>
<dbReference type="Proteomes" id="UP000078200">
    <property type="component" value="Unassembled WGS sequence"/>
</dbReference>
<keyword evidence="2" id="KW-1185">Reference proteome</keyword>